<evidence type="ECO:0000313" key="1">
    <source>
        <dbReference type="EMBL" id="EKN70604.1"/>
    </source>
</evidence>
<keyword evidence="2" id="KW-1185">Reference proteome</keyword>
<accession>K6DQJ9</accession>
<name>K6DQJ9_9BACI</name>
<dbReference type="AlphaFoldDB" id="K6DQJ9"/>
<evidence type="ECO:0000313" key="2">
    <source>
        <dbReference type="Proteomes" id="UP000006316"/>
    </source>
</evidence>
<dbReference type="Proteomes" id="UP000006316">
    <property type="component" value="Unassembled WGS sequence"/>
</dbReference>
<dbReference type="RefSeq" id="WP_007083866.1">
    <property type="nucleotide sequence ID" value="NZ_AJLS01000036.1"/>
</dbReference>
<dbReference type="eggNOG" id="ENOG5032HC7">
    <property type="taxonomic scope" value="Bacteria"/>
</dbReference>
<protein>
    <submittedName>
        <fullName evidence="1">Uncharacterized protein</fullName>
    </submittedName>
</protein>
<gene>
    <name evidence="1" type="ORF">BABA_04154</name>
</gene>
<comment type="caution">
    <text evidence="1">The sequence shown here is derived from an EMBL/GenBank/DDBJ whole genome shotgun (WGS) entry which is preliminary data.</text>
</comment>
<organism evidence="1 2">
    <name type="scientific">Neobacillus bataviensis LMG 21833</name>
    <dbReference type="NCBI Taxonomy" id="1117379"/>
    <lineage>
        <taxon>Bacteria</taxon>
        <taxon>Bacillati</taxon>
        <taxon>Bacillota</taxon>
        <taxon>Bacilli</taxon>
        <taxon>Bacillales</taxon>
        <taxon>Bacillaceae</taxon>
        <taxon>Neobacillus</taxon>
    </lineage>
</organism>
<sequence>MNHSFEFKFAGNINVQSMERQSGIFIGEHNNAVGWSAHGKANNVIGEIGGHSNLLYQNVNILNDPDFIDTPIDDRDINISVENPGAEKTSNLTFESFNVNTMEQNAVVSIGEGHITGMDANEKVNQAQGGTYGNQNQSVCNLNVNNDNDLVDAIIEDADVKIASVKKVD</sequence>
<proteinExistence type="predicted"/>
<reference evidence="1 2" key="1">
    <citation type="journal article" date="2012" name="Front. Microbiol.">
        <title>Redundancy and modularity in membrane-associated dissimilatory nitrate reduction in Bacillus.</title>
        <authorList>
            <person name="Heylen K."/>
            <person name="Keltjens J."/>
        </authorList>
    </citation>
    <scope>NUCLEOTIDE SEQUENCE [LARGE SCALE GENOMIC DNA]</scope>
    <source>
        <strain evidence="2">LMG 21833T</strain>
    </source>
</reference>
<dbReference type="EMBL" id="AJLS01000036">
    <property type="protein sequence ID" value="EKN70604.1"/>
    <property type="molecule type" value="Genomic_DNA"/>
</dbReference>
<dbReference type="PATRIC" id="fig|1117379.3.peg.858"/>